<comment type="similarity">
    <text evidence="1">Belongs to the LysR transcriptional regulatory family.</text>
</comment>
<dbReference type="InterPro" id="IPR036388">
    <property type="entry name" value="WH-like_DNA-bd_sf"/>
</dbReference>
<dbReference type="Pfam" id="PF03466">
    <property type="entry name" value="LysR_substrate"/>
    <property type="match status" value="1"/>
</dbReference>
<evidence type="ECO:0000313" key="6">
    <source>
        <dbReference type="EMBL" id="CUU23257.1"/>
    </source>
</evidence>
<dbReference type="PANTHER" id="PTHR30126:SF91">
    <property type="entry name" value="LYSR FAMILY TRANSCRIPTIONAL REGULATOR"/>
    <property type="match status" value="1"/>
</dbReference>
<dbReference type="SUPFAM" id="SSF53850">
    <property type="entry name" value="Periplasmic binding protein-like II"/>
    <property type="match status" value="1"/>
</dbReference>
<dbReference type="EMBL" id="LN907827">
    <property type="protein sequence ID" value="CUU23257.1"/>
    <property type="molecule type" value="Genomic_DNA"/>
</dbReference>
<dbReference type="PROSITE" id="PS50931">
    <property type="entry name" value="HTH_LYSR"/>
    <property type="match status" value="1"/>
</dbReference>
<evidence type="ECO:0000313" key="7">
    <source>
        <dbReference type="Proteomes" id="UP000059419"/>
    </source>
</evidence>
<dbReference type="SUPFAM" id="SSF46785">
    <property type="entry name" value="Winged helix' DNA-binding domain"/>
    <property type="match status" value="1"/>
</dbReference>
<dbReference type="Gene3D" id="3.40.190.290">
    <property type="match status" value="1"/>
</dbReference>
<name>A0A0U5KYD4_9GAMM</name>
<organism evidence="6 7">
    <name type="scientific">Duffyella gerundensis</name>
    <dbReference type="NCBI Taxonomy" id="1619313"/>
    <lineage>
        <taxon>Bacteria</taxon>
        <taxon>Pseudomonadati</taxon>
        <taxon>Pseudomonadota</taxon>
        <taxon>Gammaproteobacteria</taxon>
        <taxon>Enterobacterales</taxon>
        <taxon>Erwiniaceae</taxon>
        <taxon>Duffyella</taxon>
    </lineage>
</organism>
<dbReference type="PRINTS" id="PR00039">
    <property type="entry name" value="HTHLYSR"/>
</dbReference>
<dbReference type="PANTHER" id="PTHR30126">
    <property type="entry name" value="HTH-TYPE TRANSCRIPTIONAL REGULATOR"/>
    <property type="match status" value="1"/>
</dbReference>
<proteinExistence type="inferred from homology"/>
<reference evidence="7" key="1">
    <citation type="submission" date="2015-11" db="EMBL/GenBank/DDBJ databases">
        <authorList>
            <person name="Blom J."/>
        </authorList>
    </citation>
    <scope>NUCLEOTIDE SEQUENCE [LARGE SCALE GENOMIC DNA]</scope>
</reference>
<dbReference type="InterPro" id="IPR000847">
    <property type="entry name" value="LysR_HTH_N"/>
</dbReference>
<keyword evidence="3" id="KW-0238">DNA-binding</keyword>
<evidence type="ECO:0000256" key="1">
    <source>
        <dbReference type="ARBA" id="ARBA00009437"/>
    </source>
</evidence>
<dbReference type="RefSeq" id="WP_067428526.1">
    <property type="nucleotide sequence ID" value="NZ_JACSXD010000004.1"/>
</dbReference>
<gene>
    <name evidence="6" type="ORF">EM595_1021</name>
</gene>
<dbReference type="GO" id="GO:0000976">
    <property type="term" value="F:transcription cis-regulatory region binding"/>
    <property type="evidence" value="ECO:0007669"/>
    <property type="project" value="TreeGrafter"/>
</dbReference>
<dbReference type="Proteomes" id="UP000059419">
    <property type="component" value="Chromosome 1"/>
</dbReference>
<evidence type="ECO:0000256" key="4">
    <source>
        <dbReference type="ARBA" id="ARBA00023163"/>
    </source>
</evidence>
<feature type="domain" description="HTH lysR-type" evidence="5">
    <location>
        <begin position="1"/>
        <end position="60"/>
    </location>
</feature>
<keyword evidence="4" id="KW-0804">Transcription</keyword>
<dbReference type="STRING" id="1619313.EM595_1021"/>
<dbReference type="InterPro" id="IPR036390">
    <property type="entry name" value="WH_DNA-bd_sf"/>
</dbReference>
<sequence length="290" mass="32687">MRYSPESLQAFVQTAESGSFSAAARALGKSQSTVSAAVANLEIDLGFSLFDRRGRQPSLTEAGQRALAQVREILAASQRLDELAVRLSGNIEPRLSLAMSDFWQANHHEQLLNRFAERYPDIEFECMIAEDEDVIDLLQQGRTHIGIIRSQAQLPGDIATSRLQVKAEMAIWLHHQHPLAQLPQVEMAQLRPLRQLRLNTWLQNAAQPAVGRVWSAPSYLLLLEMAEQGFGWSILPRWLVHQFGHQLLHELPIAGWPQSISMDAVWNRNRPPGPAGRWMIDRLCAQRADD</sequence>
<dbReference type="OrthoDB" id="196624at2"/>
<evidence type="ECO:0000256" key="3">
    <source>
        <dbReference type="ARBA" id="ARBA00023125"/>
    </source>
</evidence>
<evidence type="ECO:0000259" key="5">
    <source>
        <dbReference type="PROSITE" id="PS50931"/>
    </source>
</evidence>
<keyword evidence="7" id="KW-1185">Reference proteome</keyword>
<evidence type="ECO:0000256" key="2">
    <source>
        <dbReference type="ARBA" id="ARBA00023015"/>
    </source>
</evidence>
<dbReference type="PATRIC" id="fig|1619313.3.peg.1061"/>
<dbReference type="AlphaFoldDB" id="A0A0U5KYD4"/>
<dbReference type="Gene3D" id="1.10.10.10">
    <property type="entry name" value="Winged helix-like DNA-binding domain superfamily/Winged helix DNA-binding domain"/>
    <property type="match status" value="1"/>
</dbReference>
<dbReference type="Pfam" id="PF00126">
    <property type="entry name" value="HTH_1"/>
    <property type="match status" value="1"/>
</dbReference>
<dbReference type="GO" id="GO:0003700">
    <property type="term" value="F:DNA-binding transcription factor activity"/>
    <property type="evidence" value="ECO:0007669"/>
    <property type="project" value="InterPro"/>
</dbReference>
<dbReference type="CDD" id="cd05466">
    <property type="entry name" value="PBP2_LTTR_substrate"/>
    <property type="match status" value="1"/>
</dbReference>
<dbReference type="FunFam" id="1.10.10.10:FF:000001">
    <property type="entry name" value="LysR family transcriptional regulator"/>
    <property type="match status" value="1"/>
</dbReference>
<dbReference type="InterPro" id="IPR005119">
    <property type="entry name" value="LysR_subst-bd"/>
</dbReference>
<dbReference type="KEGG" id="ege:EM595_1021"/>
<protein>
    <submittedName>
        <fullName evidence="6">Transcriptional regulator</fullName>
    </submittedName>
</protein>
<keyword evidence="2" id="KW-0805">Transcription regulation</keyword>
<accession>A0A0U5KYD4</accession>